<proteinExistence type="predicted"/>
<evidence type="ECO:0000313" key="1">
    <source>
        <dbReference type="EMBL" id="KAF9643307.1"/>
    </source>
</evidence>
<gene>
    <name evidence="1" type="ORF">BDM02DRAFT_3191865</name>
</gene>
<dbReference type="EMBL" id="MU118246">
    <property type="protein sequence ID" value="KAF9643307.1"/>
    <property type="molecule type" value="Genomic_DNA"/>
</dbReference>
<accession>A0ACB6Z194</accession>
<reference evidence="1" key="2">
    <citation type="journal article" date="2020" name="Nat. Commun.">
        <title>Large-scale genome sequencing of mycorrhizal fungi provides insights into the early evolution of symbiotic traits.</title>
        <authorList>
            <person name="Miyauchi S."/>
            <person name="Kiss E."/>
            <person name="Kuo A."/>
            <person name="Drula E."/>
            <person name="Kohler A."/>
            <person name="Sanchez-Garcia M."/>
            <person name="Morin E."/>
            <person name="Andreopoulos B."/>
            <person name="Barry K.W."/>
            <person name="Bonito G."/>
            <person name="Buee M."/>
            <person name="Carver A."/>
            <person name="Chen C."/>
            <person name="Cichocki N."/>
            <person name="Clum A."/>
            <person name="Culley D."/>
            <person name="Crous P.W."/>
            <person name="Fauchery L."/>
            <person name="Girlanda M."/>
            <person name="Hayes R.D."/>
            <person name="Keri Z."/>
            <person name="LaButti K."/>
            <person name="Lipzen A."/>
            <person name="Lombard V."/>
            <person name="Magnuson J."/>
            <person name="Maillard F."/>
            <person name="Murat C."/>
            <person name="Nolan M."/>
            <person name="Ohm R.A."/>
            <person name="Pangilinan J."/>
            <person name="Pereira M.F."/>
            <person name="Perotto S."/>
            <person name="Peter M."/>
            <person name="Pfister S."/>
            <person name="Riley R."/>
            <person name="Sitrit Y."/>
            <person name="Stielow J.B."/>
            <person name="Szollosi G."/>
            <person name="Zifcakova L."/>
            <person name="Stursova M."/>
            <person name="Spatafora J.W."/>
            <person name="Tedersoo L."/>
            <person name="Vaario L.M."/>
            <person name="Yamada A."/>
            <person name="Yan M."/>
            <person name="Wang P."/>
            <person name="Xu J."/>
            <person name="Bruns T."/>
            <person name="Baldrian P."/>
            <person name="Vilgalys R."/>
            <person name="Dunand C."/>
            <person name="Henrissat B."/>
            <person name="Grigoriev I.V."/>
            <person name="Hibbett D."/>
            <person name="Nagy L.G."/>
            <person name="Martin F.M."/>
        </authorList>
    </citation>
    <scope>NUCLEOTIDE SEQUENCE</scope>
    <source>
        <strain evidence="1">P2</strain>
    </source>
</reference>
<keyword evidence="2" id="KW-1185">Reference proteome</keyword>
<sequence>MTTKGTPTVDSTGSLSLAQLPPQISLASPLLASIIRLPPDPLIAYTIFEPSDSLDPSLHLSAIESARISLISDSRSILKSLLFTVKILPRLPLLYVFAISSSGQRSPPHDALLNLKFDGLVSSTSSTFTLKGLYPCSTACSITDEPCPNCLADPFDPLDPPFLPRPLIDLEVSRALMTYSQPFDARMALSLSEQMGPPTGAPGGSTNPEIDLLPLARSAAVTPGSPIRLLPFNTPAYYLGPYTGPTNALTTQFEDSLRGLGVGGWKDLFHKPIGKHLDGPSYVTAWVAVQNRRGEEKGISVVWPLSLCLSFLPESPQARQGLSSLPELPTTLRLHSSIPPPSSTTANAPLISPQDIKPALSAIPTIPPVGLPLRAAVYSARSLQSLPSRIENTVDDVSLEVSRFVDYVAKEREKERERIKRERDNHTNPISSSQPLIIHTNGLEREQTASPPVMDVIVDDNQEQNKPPSTEACKLLDGLDTSVEDKTQDTLSTQEQSPEVTNPYEIYSSFNSSWAQAADQFSTLEIDYEMGFGMEINTMDRGAGVGDEMGITTDLDNIYGVLTDDDFNFFDRPSLDENYLDQVPSVSLFRDQLVPQHGAIPLVEFPTSPTNGAMMHYGHAAGKEQPVSPSPSPWASTPRVDPMTLIDSTESVSSPSISPHSTPSTPQVIPILRRPPPIHGSSIFDPVWFAPMHRTSDHKYASGKFSLPKQPAVQAANAPQHNASWRFRYNDVTDPRISVVRRLTGPSSFPIRNCAKGENVPGDEWANALSEGEGEGWSDVESIDGRSAGFVEAADISVLLDRPRTPLPQFTPLGPSLVDCQFHHSHLLPLSHPLHSPSSAMTTTGLQDIVPTISAPTPVSPPAMLGEKLRSWEAAAGLLIREVMENSLWAWSWQVNNHYTFHTTSYTSSTCQGDVSQLASALGTLDDNYTCLEMGTLFDLAVDSLQPNQGDISSSLQSMEPPLFSVGKGNSIINVLPPVIRFWEKTGLYPVGGQKNVNAFVLYEGEGTEVFEHATRWFKRVSIAYTSKNFGSHGPGCFTDGSSPGSVVEVRFDSIRRFLPTFTSKIQTSEHLVFYIITPLYMMTLASSNFRQVLSAAKRALKGSPTTSTLFQFVPESMVSDSVNGDQGIMSTFVTSVYDRLLKSVGRGMSRPLFTQEESIRTLVQSPAFVLSRPQYPRPIFLRQAPARSLDVMDRHLLLHVGYSTSTCGKWIMASCIDQRGGSHDLGFWLKQPDVEIPEEFVVNKVWEFAMSFMKRTDIEWRVAFSKAGPIDEREMDAWHSKVSLGISIRGASPIHVSLLSVVSDASWTLLSPANPSQGFSGLSKATPSMRFQDTSSTTYALIHTTPVTLFSPLSTGTSFAIENTVPELDEVVAPGISIRPLSTATLIRVPTDTDYTSVSMLRVHLFLTLKSAGSHLHISDEDTHLDIIHNFHELTVLGDARWNLGARANPILPFHLSCLEVMDRVLAEELRID</sequence>
<name>A0ACB6Z194_THEGA</name>
<comment type="caution">
    <text evidence="1">The sequence shown here is derived from an EMBL/GenBank/DDBJ whole genome shotgun (WGS) entry which is preliminary data.</text>
</comment>
<protein>
    <submittedName>
        <fullName evidence="1">Uncharacterized protein</fullName>
    </submittedName>
</protein>
<evidence type="ECO:0000313" key="2">
    <source>
        <dbReference type="Proteomes" id="UP000886501"/>
    </source>
</evidence>
<dbReference type="Proteomes" id="UP000886501">
    <property type="component" value="Unassembled WGS sequence"/>
</dbReference>
<reference evidence="1" key="1">
    <citation type="submission" date="2019-10" db="EMBL/GenBank/DDBJ databases">
        <authorList>
            <consortium name="DOE Joint Genome Institute"/>
            <person name="Kuo A."/>
            <person name="Miyauchi S."/>
            <person name="Kiss E."/>
            <person name="Drula E."/>
            <person name="Kohler A."/>
            <person name="Sanchez-Garcia M."/>
            <person name="Andreopoulos B."/>
            <person name="Barry K.W."/>
            <person name="Bonito G."/>
            <person name="Buee M."/>
            <person name="Carver A."/>
            <person name="Chen C."/>
            <person name="Cichocki N."/>
            <person name="Clum A."/>
            <person name="Culley D."/>
            <person name="Crous P.W."/>
            <person name="Fauchery L."/>
            <person name="Girlanda M."/>
            <person name="Hayes R."/>
            <person name="Keri Z."/>
            <person name="Labutti K."/>
            <person name="Lipzen A."/>
            <person name="Lombard V."/>
            <person name="Magnuson J."/>
            <person name="Maillard F."/>
            <person name="Morin E."/>
            <person name="Murat C."/>
            <person name="Nolan M."/>
            <person name="Ohm R."/>
            <person name="Pangilinan J."/>
            <person name="Pereira M."/>
            <person name="Perotto S."/>
            <person name="Peter M."/>
            <person name="Riley R."/>
            <person name="Sitrit Y."/>
            <person name="Stielow B."/>
            <person name="Szollosi G."/>
            <person name="Zifcakova L."/>
            <person name="Stursova M."/>
            <person name="Spatafora J.W."/>
            <person name="Tedersoo L."/>
            <person name="Vaario L.-M."/>
            <person name="Yamada A."/>
            <person name="Yan M."/>
            <person name="Wang P."/>
            <person name="Xu J."/>
            <person name="Bruns T."/>
            <person name="Baldrian P."/>
            <person name="Vilgalys R."/>
            <person name="Henrissat B."/>
            <person name="Grigoriev I.V."/>
            <person name="Hibbett D."/>
            <person name="Nagy L.G."/>
            <person name="Martin F.M."/>
        </authorList>
    </citation>
    <scope>NUCLEOTIDE SEQUENCE</scope>
    <source>
        <strain evidence="1">P2</strain>
    </source>
</reference>
<organism evidence="1 2">
    <name type="scientific">Thelephora ganbajun</name>
    <name type="common">Ganba fungus</name>
    <dbReference type="NCBI Taxonomy" id="370292"/>
    <lineage>
        <taxon>Eukaryota</taxon>
        <taxon>Fungi</taxon>
        <taxon>Dikarya</taxon>
        <taxon>Basidiomycota</taxon>
        <taxon>Agaricomycotina</taxon>
        <taxon>Agaricomycetes</taxon>
        <taxon>Thelephorales</taxon>
        <taxon>Thelephoraceae</taxon>
        <taxon>Thelephora</taxon>
    </lineage>
</organism>